<evidence type="ECO:0000313" key="2">
    <source>
        <dbReference type="Proteomes" id="UP000242754"/>
    </source>
</evidence>
<dbReference type="EMBL" id="FJNE01000008">
    <property type="protein sequence ID" value="CZQ99665.1"/>
    <property type="molecule type" value="Genomic_DNA"/>
</dbReference>
<dbReference type="PROSITE" id="PS51257">
    <property type="entry name" value="PROKAR_LIPOPROTEIN"/>
    <property type="match status" value="1"/>
</dbReference>
<dbReference type="STRING" id="140314.SAMN04488076_10737"/>
<proteinExistence type="predicted"/>
<dbReference type="AlphaFoldDB" id="A0A143YVX7"/>
<gene>
    <name evidence="1" type="ORF">Tpal_2402</name>
</gene>
<reference evidence="1 2" key="1">
    <citation type="submission" date="2016-02" db="EMBL/GenBank/DDBJ databases">
        <authorList>
            <person name="Wen L."/>
            <person name="He K."/>
            <person name="Yang H."/>
        </authorList>
    </citation>
    <scope>NUCLEOTIDE SEQUENCE [LARGE SCALE GENOMIC DNA]</scope>
    <source>
        <strain evidence="1">Trichococcus palustris</strain>
    </source>
</reference>
<organism evidence="1 2">
    <name type="scientific">Trichococcus palustris</name>
    <dbReference type="NCBI Taxonomy" id="140314"/>
    <lineage>
        <taxon>Bacteria</taxon>
        <taxon>Bacillati</taxon>
        <taxon>Bacillota</taxon>
        <taxon>Bacilli</taxon>
        <taxon>Lactobacillales</taxon>
        <taxon>Carnobacteriaceae</taxon>
        <taxon>Trichococcus</taxon>
    </lineage>
</organism>
<accession>A0A143YVX7</accession>
<name>A0A143YVX7_9LACT</name>
<evidence type="ECO:0000313" key="1">
    <source>
        <dbReference type="EMBL" id="CZQ99665.1"/>
    </source>
</evidence>
<protein>
    <recommendedName>
        <fullName evidence="3">Lipoprotein</fullName>
    </recommendedName>
</protein>
<dbReference type="RefSeq" id="WP_087033952.1">
    <property type="nucleotide sequence ID" value="NZ_FJNE01000008.1"/>
</dbReference>
<keyword evidence="2" id="KW-1185">Reference proteome</keyword>
<sequence>MKKNKVFTYLLVLFGLILLGGCTATVERKTETVKEALVGHWVNTMGSPDYYFTETKLIKMEDNGTKTEMTYVVVESNDKDNTMTIRTTDSKGGEEDKKIEFATDKKTMKETSYILGVESGTQDYTYVDSKTKP</sequence>
<dbReference type="Proteomes" id="UP000242754">
    <property type="component" value="Unassembled WGS sequence"/>
</dbReference>
<dbReference type="OrthoDB" id="2165544at2"/>
<evidence type="ECO:0008006" key="3">
    <source>
        <dbReference type="Google" id="ProtNLM"/>
    </source>
</evidence>